<organism evidence="4 5">
    <name type="scientific">Oryza meyeriana var. granulata</name>
    <dbReference type="NCBI Taxonomy" id="110450"/>
    <lineage>
        <taxon>Eukaryota</taxon>
        <taxon>Viridiplantae</taxon>
        <taxon>Streptophyta</taxon>
        <taxon>Embryophyta</taxon>
        <taxon>Tracheophyta</taxon>
        <taxon>Spermatophyta</taxon>
        <taxon>Magnoliopsida</taxon>
        <taxon>Liliopsida</taxon>
        <taxon>Poales</taxon>
        <taxon>Poaceae</taxon>
        <taxon>BOP clade</taxon>
        <taxon>Oryzoideae</taxon>
        <taxon>Oryzeae</taxon>
        <taxon>Oryzinae</taxon>
        <taxon>Oryza</taxon>
        <taxon>Oryza meyeriana</taxon>
    </lineage>
</organism>
<feature type="compositionally biased region" description="Basic and acidic residues" evidence="2">
    <location>
        <begin position="80"/>
        <end position="89"/>
    </location>
</feature>
<feature type="domain" description="RING-type" evidence="3">
    <location>
        <begin position="689"/>
        <end position="728"/>
    </location>
</feature>
<feature type="compositionally biased region" description="Polar residues" evidence="2">
    <location>
        <begin position="365"/>
        <end position="382"/>
    </location>
</feature>
<dbReference type="GO" id="GO:0008270">
    <property type="term" value="F:zinc ion binding"/>
    <property type="evidence" value="ECO:0007669"/>
    <property type="project" value="UniProtKB-KW"/>
</dbReference>
<feature type="compositionally biased region" description="Low complexity" evidence="2">
    <location>
        <begin position="64"/>
        <end position="79"/>
    </location>
</feature>
<evidence type="ECO:0000256" key="1">
    <source>
        <dbReference type="PROSITE-ProRule" id="PRU00175"/>
    </source>
</evidence>
<dbReference type="PANTHER" id="PTHR47820:SF3">
    <property type="entry name" value="OS07G0499800 PROTEIN"/>
    <property type="match status" value="1"/>
</dbReference>
<dbReference type="InterPro" id="IPR001841">
    <property type="entry name" value="Znf_RING"/>
</dbReference>
<gene>
    <name evidence="4" type="ORF">E2562_023825</name>
</gene>
<keyword evidence="1" id="KW-0862">Zinc</keyword>
<dbReference type="Gene3D" id="3.30.40.10">
    <property type="entry name" value="Zinc/RING finger domain, C3HC4 (zinc finger)"/>
    <property type="match status" value="1"/>
</dbReference>
<evidence type="ECO:0000313" key="4">
    <source>
        <dbReference type="EMBL" id="KAF0908200.1"/>
    </source>
</evidence>
<dbReference type="PROSITE" id="PS50089">
    <property type="entry name" value="ZF_RING_2"/>
    <property type="match status" value="1"/>
</dbReference>
<keyword evidence="1" id="KW-0863">Zinc-finger</keyword>
<dbReference type="Proteomes" id="UP000479710">
    <property type="component" value="Unassembled WGS sequence"/>
</dbReference>
<keyword evidence="1" id="KW-0479">Metal-binding</keyword>
<feature type="region of interest" description="Disordered" evidence="2">
    <location>
        <begin position="151"/>
        <end position="175"/>
    </location>
</feature>
<dbReference type="EMBL" id="SPHZ02000007">
    <property type="protein sequence ID" value="KAF0908200.1"/>
    <property type="molecule type" value="Genomic_DNA"/>
</dbReference>
<comment type="caution">
    <text evidence="4">The sequence shown here is derived from an EMBL/GenBank/DDBJ whole genome shotgun (WGS) entry which is preliminary data.</text>
</comment>
<protein>
    <recommendedName>
        <fullName evidence="3">RING-type domain-containing protein</fullName>
    </recommendedName>
</protein>
<feature type="region of interest" description="Disordered" evidence="2">
    <location>
        <begin position="361"/>
        <end position="382"/>
    </location>
</feature>
<dbReference type="InterPro" id="IPR013083">
    <property type="entry name" value="Znf_RING/FYVE/PHD"/>
</dbReference>
<name>A0A6G1D733_9ORYZ</name>
<proteinExistence type="predicted"/>
<dbReference type="AlphaFoldDB" id="A0A6G1D733"/>
<dbReference type="Pfam" id="PF13920">
    <property type="entry name" value="zf-C3HC4_3"/>
    <property type="match status" value="1"/>
</dbReference>
<feature type="region of interest" description="Disordered" evidence="2">
    <location>
        <begin position="1"/>
        <end position="138"/>
    </location>
</feature>
<feature type="compositionally biased region" description="Low complexity" evidence="2">
    <location>
        <begin position="129"/>
        <end position="138"/>
    </location>
</feature>
<dbReference type="SUPFAM" id="SSF57850">
    <property type="entry name" value="RING/U-box"/>
    <property type="match status" value="1"/>
</dbReference>
<evidence type="ECO:0000259" key="3">
    <source>
        <dbReference type="PROSITE" id="PS50089"/>
    </source>
</evidence>
<dbReference type="PANTHER" id="PTHR47820">
    <property type="entry name" value="BNAC05G24000D PROTEIN"/>
    <property type="match status" value="1"/>
</dbReference>
<sequence>MASSSVAAMPHDSTPWRDPSRPRRFFNILVPLPPHPHPRFPDDDGAAAAEPTPRRRRQILDRWAAAASATASAEAPAPQEQRRRAREAELSALASATRPVAARAAVFREPSPAPSDASSTAGAGGGGAAELPPAGPRASSLIQRWREIEAVGPATPRPCDPASDSDGGSPRGRVGCIVKKLSGTSSLPDDELDAANKEVALSQSAPPSPAPMRAAVEPPTAAGINGTRPTQLVVRTVRGRRAMEELVAMMAHRRRCELAAVADRHVVSRFAHKGRIQSMLRLRLLRQGVKVKDEVWTLPRPVRPRLPKHEPEACTIRNDTRYRDLHDADNFIQENNGKCIADDQHKDGQVLAEKSIGSVERLVSSDDSGNKQYDGQKNTSENQCQEGCTNMVKLCTQNQEYSEALSFVRYDEHSTVDDVSPSTISTLHELCTPSSRGDNLREEDNQSLNGSWEERALWISSLGWPAPVDAMSPDSWNQDTIGDIENHTQIEFNDRPWIDSPNSWRSLCVATQADSHALSGNADICNLLESKKVSKSLESDFSNKMNNLLLTILHKQRQQRMIDDFEGYYDERLYWRQNDEPQNADQEVSAPCSLAPVSHLTIHQQESWQRSSFEHQHHENQNFLEMEVRVRSEMAQVHHEIYELRKLVESCIASQVKIQHSIKEEVCSALHEAGLMPRQLDTTAKRGSCCICHQAQVDSLLYRCGHMCTCFNCADQLKSSSRSCPICQSPIEDVVRAHMNF</sequence>
<evidence type="ECO:0000256" key="2">
    <source>
        <dbReference type="SAM" id="MobiDB-lite"/>
    </source>
</evidence>
<keyword evidence="5" id="KW-1185">Reference proteome</keyword>
<accession>A0A6G1D733</accession>
<dbReference type="FunFam" id="3.30.40.10:FF:000542">
    <property type="entry name" value="RING/U-box superfamily protein"/>
    <property type="match status" value="1"/>
</dbReference>
<dbReference type="CDD" id="cd16647">
    <property type="entry name" value="mRING-HC-C3HC5_NEU1"/>
    <property type="match status" value="1"/>
</dbReference>
<evidence type="ECO:0000313" key="5">
    <source>
        <dbReference type="Proteomes" id="UP000479710"/>
    </source>
</evidence>
<feature type="compositionally biased region" description="Low complexity" evidence="2">
    <location>
        <begin position="90"/>
        <end position="105"/>
    </location>
</feature>
<dbReference type="OrthoDB" id="6078042at2759"/>
<reference evidence="4 5" key="1">
    <citation type="submission" date="2019-11" db="EMBL/GenBank/DDBJ databases">
        <title>Whole genome sequence of Oryza granulata.</title>
        <authorList>
            <person name="Li W."/>
        </authorList>
    </citation>
    <scope>NUCLEOTIDE SEQUENCE [LARGE SCALE GENOMIC DNA]</scope>
    <source>
        <strain evidence="5">cv. Menghai</strain>
        <tissue evidence="4">Leaf</tissue>
    </source>
</reference>